<evidence type="ECO:0000313" key="3">
    <source>
        <dbReference type="Proteomes" id="UP000243413"/>
    </source>
</evidence>
<dbReference type="GO" id="GO:0016779">
    <property type="term" value="F:nucleotidyltransferase activity"/>
    <property type="evidence" value="ECO:0007669"/>
    <property type="project" value="UniProtKB-KW"/>
</dbReference>
<dbReference type="SUPFAM" id="SSF53448">
    <property type="entry name" value="Nucleotide-diphospho-sugar transferases"/>
    <property type="match status" value="1"/>
</dbReference>
<protein>
    <submittedName>
        <fullName evidence="2">D-glycero-D-manno-heptose 1,7-bisphosphate phosphatase/D-glycero-alpha-D-manno-heptose 1-phosphate guanylyltransferase</fullName>
    </submittedName>
</protein>
<sequence length="231" mass="24205">MRAYVLCGGLGTRLREVTKGGQKAVVDVHGEPFLLLLLRQLKTAGIGHVVLCAGYRADQLETMLADLSQGAGLSLDLVIEPHPLGTGGALLNALQQHPADAPYLVLNADTYLAHDAFRLRSDGVDSVILGVAVADRARYGSLRVADDGHVLELLEKGETGPGLVNAGVYCFTPAAMAGEQPRPCSMELDLLPSLIARCALRVVTYAGSFVDIGTPDALAAFKASSDGSAQQ</sequence>
<dbReference type="AlphaFoldDB" id="A0A1H1Q4Y6"/>
<dbReference type="RefSeq" id="WP_092285040.1">
    <property type="nucleotide sequence ID" value="NZ_LT629763.1"/>
</dbReference>
<reference evidence="3" key="1">
    <citation type="submission" date="2016-10" db="EMBL/GenBank/DDBJ databases">
        <authorList>
            <person name="Varghese N."/>
            <person name="Submissions S."/>
        </authorList>
    </citation>
    <scope>NUCLEOTIDE SEQUENCE [LARGE SCALE GENOMIC DNA]</scope>
    <source>
        <strain evidence="3">JCM 14963</strain>
    </source>
</reference>
<dbReference type="InterPro" id="IPR005835">
    <property type="entry name" value="NTP_transferase_dom"/>
</dbReference>
<dbReference type="PANTHER" id="PTHR22572">
    <property type="entry name" value="SUGAR-1-PHOSPHATE GUANYL TRANSFERASE"/>
    <property type="match status" value="1"/>
</dbReference>
<organism evidence="2 3">
    <name type="scientific">Halopseudomonas sabulinigri</name>
    <dbReference type="NCBI Taxonomy" id="472181"/>
    <lineage>
        <taxon>Bacteria</taxon>
        <taxon>Pseudomonadati</taxon>
        <taxon>Pseudomonadota</taxon>
        <taxon>Gammaproteobacteria</taxon>
        <taxon>Pseudomonadales</taxon>
        <taxon>Pseudomonadaceae</taxon>
        <taxon>Halopseudomonas</taxon>
    </lineage>
</organism>
<dbReference type="InterPro" id="IPR029044">
    <property type="entry name" value="Nucleotide-diphossugar_trans"/>
</dbReference>
<name>A0A1H1Q4Y6_9GAMM</name>
<feature type="domain" description="Nucleotidyl transferase" evidence="1">
    <location>
        <begin position="4"/>
        <end position="220"/>
    </location>
</feature>
<accession>A0A1H1Q4Y6</accession>
<dbReference type="Gene3D" id="3.90.550.10">
    <property type="entry name" value="Spore Coat Polysaccharide Biosynthesis Protein SpsA, Chain A"/>
    <property type="match status" value="1"/>
</dbReference>
<dbReference type="Pfam" id="PF00483">
    <property type="entry name" value="NTP_transferase"/>
    <property type="match status" value="1"/>
</dbReference>
<gene>
    <name evidence="2" type="ORF">SAMN05216271_1349</name>
</gene>
<dbReference type="EMBL" id="LT629763">
    <property type="protein sequence ID" value="SDS18568.1"/>
    <property type="molecule type" value="Genomic_DNA"/>
</dbReference>
<keyword evidence="2" id="KW-0548">Nucleotidyltransferase</keyword>
<keyword evidence="2" id="KW-0808">Transferase</keyword>
<evidence type="ECO:0000313" key="2">
    <source>
        <dbReference type="EMBL" id="SDS18568.1"/>
    </source>
</evidence>
<dbReference type="Proteomes" id="UP000243413">
    <property type="component" value="Chromosome I"/>
</dbReference>
<evidence type="ECO:0000259" key="1">
    <source>
        <dbReference type="Pfam" id="PF00483"/>
    </source>
</evidence>
<proteinExistence type="predicted"/>
<dbReference type="InterPro" id="IPR050486">
    <property type="entry name" value="Mannose-1P_guanyltransferase"/>
</dbReference>
<dbReference type="STRING" id="472181.SAMN05216271_1349"/>
<dbReference type="OrthoDB" id="9788272at2"/>